<evidence type="ECO:0000256" key="1">
    <source>
        <dbReference type="ARBA" id="ARBA00008857"/>
    </source>
</evidence>
<comment type="caution">
    <text evidence="5">The sequence shown here is derived from an EMBL/GenBank/DDBJ whole genome shotgun (WGS) entry which is preliminary data.</text>
</comment>
<evidence type="ECO:0000256" key="4">
    <source>
        <dbReference type="ARBA" id="ARBA00023172"/>
    </source>
</evidence>
<dbReference type="Gene3D" id="1.10.150.130">
    <property type="match status" value="1"/>
</dbReference>
<keyword evidence="3" id="KW-0238">DNA-binding</keyword>
<dbReference type="InterPro" id="IPR013762">
    <property type="entry name" value="Integrase-like_cat_sf"/>
</dbReference>
<sequence length="419" mass="48572">MAYAEKVFKVRNGKKTTKFTWRVKYKRPDGSWGSESGFPTKKLAEDWGDQQEAAIREGRWVDPDLARTTFGTFVAEWMEAQKPRGRTTMNRWERLETHLLPKWKDTPLIALNWFDVEAWARVLALTVARSTVRDCVQLMSRIVNGAVDKRYLTVNPLAGRRLTGLPADIVKKKSDEEQVFEPEVVLQLARRLGPVYGLHVVTAAWTGLRWEELTGLHRRNALLERRQKHDGGEFTCPVIRIDKTDGALAEYTVRTNEGKRKAYRGLEPPKNQKSARDVDVPPFLAQLLEKHLADWPHDFVFTTKKGTWWWRSYWFEVLRPAADGRDERLPGRGRPACPEWEPIARGLTMRDLRHTHDSWQEQIGVAPVLGYEQMGHKYPGIKGTYRHPTPPMRKQRLQGLQELYERAMRNLGWGSIWEG</sequence>
<evidence type="ECO:0000256" key="2">
    <source>
        <dbReference type="ARBA" id="ARBA00022908"/>
    </source>
</evidence>
<dbReference type="InterPro" id="IPR010998">
    <property type="entry name" value="Integrase_recombinase_N"/>
</dbReference>
<dbReference type="GO" id="GO:0003677">
    <property type="term" value="F:DNA binding"/>
    <property type="evidence" value="ECO:0007669"/>
    <property type="project" value="UniProtKB-KW"/>
</dbReference>
<dbReference type="InterPro" id="IPR050808">
    <property type="entry name" value="Phage_Integrase"/>
</dbReference>
<dbReference type="Gene3D" id="1.10.443.10">
    <property type="entry name" value="Intergrase catalytic core"/>
    <property type="match status" value="1"/>
</dbReference>
<dbReference type="PANTHER" id="PTHR30629">
    <property type="entry name" value="PROPHAGE INTEGRASE"/>
    <property type="match status" value="1"/>
</dbReference>
<accession>A0A7W9UW75</accession>
<organism evidence="5 6">
    <name type="scientific">Streptomyces echinatus</name>
    <dbReference type="NCBI Taxonomy" id="67293"/>
    <lineage>
        <taxon>Bacteria</taxon>
        <taxon>Bacillati</taxon>
        <taxon>Actinomycetota</taxon>
        <taxon>Actinomycetes</taxon>
        <taxon>Kitasatosporales</taxon>
        <taxon>Streptomycetaceae</taxon>
        <taxon>Streptomyces</taxon>
    </lineage>
</organism>
<keyword evidence="6" id="KW-1185">Reference proteome</keyword>
<dbReference type="SUPFAM" id="SSF56349">
    <property type="entry name" value="DNA breaking-rejoining enzymes"/>
    <property type="match status" value="1"/>
</dbReference>
<dbReference type="GO" id="GO:0006310">
    <property type="term" value="P:DNA recombination"/>
    <property type="evidence" value="ECO:0007669"/>
    <property type="project" value="UniProtKB-KW"/>
</dbReference>
<comment type="similarity">
    <text evidence="1">Belongs to the 'phage' integrase family.</text>
</comment>
<dbReference type="GO" id="GO:0015074">
    <property type="term" value="P:DNA integration"/>
    <property type="evidence" value="ECO:0007669"/>
    <property type="project" value="UniProtKB-KW"/>
</dbReference>
<keyword evidence="2" id="KW-0229">DNA integration</keyword>
<evidence type="ECO:0000313" key="6">
    <source>
        <dbReference type="Proteomes" id="UP000585836"/>
    </source>
</evidence>
<gene>
    <name evidence="5" type="ORF">FHS34_007894</name>
</gene>
<dbReference type="RefSeq" id="WP_184974670.1">
    <property type="nucleotide sequence ID" value="NZ_BAAAWF010000040.1"/>
</dbReference>
<proteinExistence type="inferred from homology"/>
<name>A0A7W9UW75_9ACTN</name>
<protein>
    <submittedName>
        <fullName evidence="5">Integrase</fullName>
    </submittedName>
</protein>
<dbReference type="InterPro" id="IPR011010">
    <property type="entry name" value="DNA_brk_join_enz"/>
</dbReference>
<keyword evidence="4" id="KW-0233">DNA recombination</keyword>
<dbReference type="PANTHER" id="PTHR30629:SF2">
    <property type="entry name" value="PROPHAGE INTEGRASE INTS-RELATED"/>
    <property type="match status" value="1"/>
</dbReference>
<evidence type="ECO:0000256" key="3">
    <source>
        <dbReference type="ARBA" id="ARBA00023125"/>
    </source>
</evidence>
<reference evidence="5 6" key="1">
    <citation type="submission" date="2020-08" db="EMBL/GenBank/DDBJ databases">
        <title>Genomic Encyclopedia of Type Strains, Phase III (KMG-III): the genomes of soil and plant-associated and newly described type strains.</title>
        <authorList>
            <person name="Whitman W."/>
        </authorList>
    </citation>
    <scope>NUCLEOTIDE SEQUENCE [LARGE SCALE GENOMIC DNA]</scope>
    <source>
        <strain evidence="5 6">CECT 3313</strain>
    </source>
</reference>
<dbReference type="Proteomes" id="UP000585836">
    <property type="component" value="Unassembled WGS sequence"/>
</dbReference>
<dbReference type="AlphaFoldDB" id="A0A7W9UW75"/>
<evidence type="ECO:0000313" key="5">
    <source>
        <dbReference type="EMBL" id="MBB5932384.1"/>
    </source>
</evidence>
<dbReference type="EMBL" id="JACHJK010000024">
    <property type="protein sequence ID" value="MBB5932384.1"/>
    <property type="molecule type" value="Genomic_DNA"/>
</dbReference>